<dbReference type="Proteomes" id="UP001142317">
    <property type="component" value="Unassembled WGS sequence"/>
</dbReference>
<gene>
    <name evidence="2" type="ORF">GCM10017586_26230</name>
</gene>
<comment type="caution">
    <text evidence="2">The sequence shown here is derived from an EMBL/GenBank/DDBJ whole genome shotgun (WGS) entry which is preliminary data.</text>
</comment>
<dbReference type="AlphaFoldDB" id="A0A9W6M498"/>
<proteinExistence type="predicted"/>
<reference evidence="2" key="1">
    <citation type="journal article" date="2014" name="Int. J. Syst. Evol. Microbiol.">
        <title>Complete genome sequence of Corynebacterium casei LMG S-19264T (=DSM 44701T), isolated from a smear-ripened cheese.</title>
        <authorList>
            <consortium name="US DOE Joint Genome Institute (JGI-PGF)"/>
            <person name="Walter F."/>
            <person name="Albersmeier A."/>
            <person name="Kalinowski J."/>
            <person name="Ruckert C."/>
        </authorList>
    </citation>
    <scope>NUCLEOTIDE SEQUENCE</scope>
    <source>
        <strain evidence="2">VKM Ac-1447</strain>
    </source>
</reference>
<feature type="region of interest" description="Disordered" evidence="1">
    <location>
        <begin position="1"/>
        <end position="58"/>
    </location>
</feature>
<dbReference type="RefSeq" id="WP_210007110.1">
    <property type="nucleotide sequence ID" value="NZ_BSEO01000014.1"/>
</dbReference>
<accession>A0A9W6M498</accession>
<protein>
    <submittedName>
        <fullName evidence="2">Uncharacterized protein</fullName>
    </submittedName>
</protein>
<evidence type="ECO:0000313" key="3">
    <source>
        <dbReference type="Proteomes" id="UP001142317"/>
    </source>
</evidence>
<sequence length="58" mass="5961">MSLNNNMPIVPPGTVAGAADDATPTKQVDGEEVLDDDMDDAQVSSINADRAATQTDGD</sequence>
<feature type="compositionally biased region" description="Polar residues" evidence="1">
    <location>
        <begin position="42"/>
        <end position="58"/>
    </location>
</feature>
<name>A0A9W6M498_9MICO</name>
<dbReference type="EMBL" id="BSEO01000014">
    <property type="protein sequence ID" value="GLJ80940.1"/>
    <property type="molecule type" value="Genomic_DNA"/>
</dbReference>
<reference evidence="2" key="2">
    <citation type="submission" date="2023-01" db="EMBL/GenBank/DDBJ databases">
        <authorList>
            <person name="Sun Q."/>
            <person name="Evtushenko L."/>
        </authorList>
    </citation>
    <scope>NUCLEOTIDE SEQUENCE</scope>
    <source>
        <strain evidence="2">VKM Ac-1447</strain>
    </source>
</reference>
<evidence type="ECO:0000313" key="2">
    <source>
        <dbReference type="EMBL" id="GLJ80940.1"/>
    </source>
</evidence>
<feature type="compositionally biased region" description="Acidic residues" evidence="1">
    <location>
        <begin position="30"/>
        <end position="40"/>
    </location>
</feature>
<keyword evidence="3" id="KW-1185">Reference proteome</keyword>
<organism evidence="2 3">
    <name type="scientific">Microbacterium imperiale</name>
    <dbReference type="NCBI Taxonomy" id="33884"/>
    <lineage>
        <taxon>Bacteria</taxon>
        <taxon>Bacillati</taxon>
        <taxon>Actinomycetota</taxon>
        <taxon>Actinomycetes</taxon>
        <taxon>Micrococcales</taxon>
        <taxon>Microbacteriaceae</taxon>
        <taxon>Microbacterium</taxon>
    </lineage>
</organism>
<evidence type="ECO:0000256" key="1">
    <source>
        <dbReference type="SAM" id="MobiDB-lite"/>
    </source>
</evidence>